<evidence type="ECO:0000256" key="9">
    <source>
        <dbReference type="ARBA" id="ARBA00032824"/>
    </source>
</evidence>
<gene>
    <name evidence="15" type="ORF">DXA38_05530</name>
</gene>
<evidence type="ECO:0000256" key="1">
    <source>
        <dbReference type="ARBA" id="ARBA00003330"/>
    </source>
</evidence>
<comment type="similarity">
    <text evidence="10">Belongs to the peroxiredoxin family. BCP/PrxQ subfamily.</text>
</comment>
<dbReference type="SUPFAM" id="SSF52833">
    <property type="entry name" value="Thioredoxin-like"/>
    <property type="match status" value="1"/>
</dbReference>
<dbReference type="GO" id="GO:0045454">
    <property type="term" value="P:cell redox homeostasis"/>
    <property type="evidence" value="ECO:0007669"/>
    <property type="project" value="TreeGrafter"/>
</dbReference>
<dbReference type="InterPro" id="IPR013766">
    <property type="entry name" value="Thioredoxin_domain"/>
</dbReference>
<dbReference type="Gene3D" id="3.40.30.10">
    <property type="entry name" value="Glutaredoxin"/>
    <property type="match status" value="1"/>
</dbReference>
<keyword evidence="6 15" id="KW-0560">Oxidoreductase</keyword>
<evidence type="ECO:0000256" key="8">
    <source>
        <dbReference type="ARBA" id="ARBA00023284"/>
    </source>
</evidence>
<name>A0A3E2W067_CLOIN</name>
<feature type="active site" description="Cysteine sulfenic acid (-SOH) intermediate; for peroxidase activity" evidence="13">
    <location>
        <position position="44"/>
    </location>
</feature>
<evidence type="ECO:0000256" key="5">
    <source>
        <dbReference type="ARBA" id="ARBA00022862"/>
    </source>
</evidence>
<dbReference type="PIRSF" id="PIRSF000239">
    <property type="entry name" value="AHPC"/>
    <property type="match status" value="1"/>
</dbReference>
<evidence type="ECO:0000256" key="6">
    <source>
        <dbReference type="ARBA" id="ARBA00023002"/>
    </source>
</evidence>
<reference evidence="15 16" key="1">
    <citation type="submission" date="2018-08" db="EMBL/GenBank/DDBJ databases">
        <title>A genome reference for cultivated species of the human gut microbiota.</title>
        <authorList>
            <person name="Zou Y."/>
            <person name="Xue W."/>
            <person name="Luo G."/>
        </authorList>
    </citation>
    <scope>NUCLEOTIDE SEQUENCE [LARGE SCALE GENOMIC DNA]</scope>
    <source>
        <strain evidence="15 16">OF01-2LB</strain>
    </source>
</reference>
<keyword evidence="8" id="KW-0676">Redox-active center</keyword>
<evidence type="ECO:0000256" key="11">
    <source>
        <dbReference type="ARBA" id="ARBA00041373"/>
    </source>
</evidence>
<dbReference type="PANTHER" id="PTHR42801:SF4">
    <property type="entry name" value="AHPC_TSA FAMILY PROTEIN"/>
    <property type="match status" value="1"/>
</dbReference>
<evidence type="ECO:0000256" key="4">
    <source>
        <dbReference type="ARBA" id="ARBA00022559"/>
    </source>
</evidence>
<dbReference type="EMBL" id="QVEV01000005">
    <property type="protein sequence ID" value="RGC17297.1"/>
    <property type="molecule type" value="Genomic_DNA"/>
</dbReference>
<evidence type="ECO:0000256" key="2">
    <source>
        <dbReference type="ARBA" id="ARBA00011245"/>
    </source>
</evidence>
<dbReference type="Pfam" id="PF00578">
    <property type="entry name" value="AhpC-TSA"/>
    <property type="match status" value="1"/>
</dbReference>
<dbReference type="InterPro" id="IPR036249">
    <property type="entry name" value="Thioredoxin-like_sf"/>
</dbReference>
<evidence type="ECO:0000256" key="7">
    <source>
        <dbReference type="ARBA" id="ARBA00023157"/>
    </source>
</evidence>
<protein>
    <recommendedName>
        <fullName evidence="3">thioredoxin-dependent peroxiredoxin</fullName>
        <ecNumber evidence="3">1.11.1.24</ecNumber>
    </recommendedName>
    <alternativeName>
        <fullName evidence="11">Bacterioferritin comigratory protein</fullName>
    </alternativeName>
    <alternativeName>
        <fullName evidence="9">Thioredoxin peroxidase</fullName>
    </alternativeName>
</protein>
<keyword evidence="4 15" id="KW-0575">Peroxidase</keyword>
<dbReference type="NCBIfam" id="NF006960">
    <property type="entry name" value="PRK09437.1"/>
    <property type="match status" value="1"/>
</dbReference>
<evidence type="ECO:0000256" key="10">
    <source>
        <dbReference type="ARBA" id="ARBA00038489"/>
    </source>
</evidence>
<dbReference type="CDD" id="cd03017">
    <property type="entry name" value="PRX_BCP"/>
    <property type="match status" value="1"/>
</dbReference>
<keyword evidence="7" id="KW-1015">Disulfide bond</keyword>
<evidence type="ECO:0000313" key="16">
    <source>
        <dbReference type="Proteomes" id="UP000260025"/>
    </source>
</evidence>
<dbReference type="GO" id="GO:0034599">
    <property type="term" value="P:cellular response to oxidative stress"/>
    <property type="evidence" value="ECO:0007669"/>
    <property type="project" value="TreeGrafter"/>
</dbReference>
<evidence type="ECO:0000313" key="15">
    <source>
        <dbReference type="EMBL" id="RGC17297.1"/>
    </source>
</evidence>
<dbReference type="OrthoDB" id="9812811at2"/>
<dbReference type="PANTHER" id="PTHR42801">
    <property type="entry name" value="THIOREDOXIN-DEPENDENT PEROXIDE REDUCTASE"/>
    <property type="match status" value="1"/>
</dbReference>
<dbReference type="FunFam" id="3.40.30.10:FF:000007">
    <property type="entry name" value="Thioredoxin-dependent thiol peroxidase"/>
    <property type="match status" value="1"/>
</dbReference>
<dbReference type="InterPro" id="IPR000866">
    <property type="entry name" value="AhpC/TSA"/>
</dbReference>
<evidence type="ECO:0000259" key="14">
    <source>
        <dbReference type="PROSITE" id="PS51352"/>
    </source>
</evidence>
<comment type="catalytic activity">
    <reaction evidence="12">
        <text>a hydroperoxide + [thioredoxin]-dithiol = an alcohol + [thioredoxin]-disulfide + H2O</text>
        <dbReference type="Rhea" id="RHEA:62620"/>
        <dbReference type="Rhea" id="RHEA-COMP:10698"/>
        <dbReference type="Rhea" id="RHEA-COMP:10700"/>
        <dbReference type="ChEBI" id="CHEBI:15377"/>
        <dbReference type="ChEBI" id="CHEBI:29950"/>
        <dbReference type="ChEBI" id="CHEBI:30879"/>
        <dbReference type="ChEBI" id="CHEBI:35924"/>
        <dbReference type="ChEBI" id="CHEBI:50058"/>
        <dbReference type="EC" id="1.11.1.24"/>
    </reaction>
</comment>
<feature type="domain" description="Thioredoxin" evidence="14">
    <location>
        <begin position="2"/>
        <end position="155"/>
    </location>
</feature>
<dbReference type="GO" id="GO:0008379">
    <property type="term" value="F:thioredoxin peroxidase activity"/>
    <property type="evidence" value="ECO:0007669"/>
    <property type="project" value="TreeGrafter"/>
</dbReference>
<dbReference type="InterPro" id="IPR050924">
    <property type="entry name" value="Peroxiredoxin_BCP/PrxQ"/>
</dbReference>
<keyword evidence="5" id="KW-0049">Antioxidant</keyword>
<dbReference type="GO" id="GO:0005737">
    <property type="term" value="C:cytoplasm"/>
    <property type="evidence" value="ECO:0007669"/>
    <property type="project" value="TreeGrafter"/>
</dbReference>
<proteinExistence type="inferred from homology"/>
<dbReference type="AlphaFoldDB" id="A0A3E2W067"/>
<evidence type="ECO:0000256" key="3">
    <source>
        <dbReference type="ARBA" id="ARBA00013017"/>
    </source>
</evidence>
<dbReference type="EC" id="1.11.1.24" evidence="3"/>
<dbReference type="Proteomes" id="UP000260025">
    <property type="component" value="Unassembled WGS sequence"/>
</dbReference>
<dbReference type="RefSeq" id="WP_117442335.1">
    <property type="nucleotide sequence ID" value="NZ_JAJFEN010000007.1"/>
</dbReference>
<evidence type="ECO:0000256" key="12">
    <source>
        <dbReference type="ARBA" id="ARBA00049091"/>
    </source>
</evidence>
<sequence length="156" mass="17657">MLETGSRAIDFTLPDEHGNPVALHDFKGKKVVLYFYPKDNTPGCTKQACAFKAAYEEFKREDIVVIGISKDSSASHVKFKEKYELPFLLLSDTELSVIQAYDVWKEKKLYGKTYMGVSRSTYIIDEAGIIIKTFEKASPANNASDILQYLKEGRQD</sequence>
<dbReference type="InterPro" id="IPR024706">
    <property type="entry name" value="Peroxiredoxin_AhpC-typ"/>
</dbReference>
<accession>A0A3E2W067</accession>
<comment type="subunit">
    <text evidence="2">Monomer.</text>
</comment>
<comment type="function">
    <text evidence="1">Thiol-specific peroxidase that catalyzes the reduction of hydrogen peroxide and organic hydroperoxides to water and alcohols, respectively. Plays a role in cell protection against oxidative stress by detoxifying peroxides and as sensor of hydrogen peroxide-mediated signaling events.</text>
</comment>
<evidence type="ECO:0000256" key="13">
    <source>
        <dbReference type="PIRSR" id="PIRSR000239-1"/>
    </source>
</evidence>
<dbReference type="PROSITE" id="PS51352">
    <property type="entry name" value="THIOREDOXIN_2"/>
    <property type="match status" value="1"/>
</dbReference>
<organism evidence="15 16">
    <name type="scientific">Clostridium innocuum</name>
    <dbReference type="NCBI Taxonomy" id="1522"/>
    <lineage>
        <taxon>Bacteria</taxon>
        <taxon>Bacillati</taxon>
        <taxon>Bacillota</taxon>
        <taxon>Clostridia</taxon>
        <taxon>Eubacteriales</taxon>
        <taxon>Clostridiaceae</taxon>
        <taxon>Clostridium</taxon>
    </lineage>
</organism>
<comment type="caution">
    <text evidence="15">The sequence shown here is derived from an EMBL/GenBank/DDBJ whole genome shotgun (WGS) entry which is preliminary data.</text>
</comment>